<organism evidence="2 3">
    <name type="scientific">Paralvinella palmiformis</name>
    <dbReference type="NCBI Taxonomy" id="53620"/>
    <lineage>
        <taxon>Eukaryota</taxon>
        <taxon>Metazoa</taxon>
        <taxon>Spiralia</taxon>
        <taxon>Lophotrochozoa</taxon>
        <taxon>Annelida</taxon>
        <taxon>Polychaeta</taxon>
        <taxon>Sedentaria</taxon>
        <taxon>Canalipalpata</taxon>
        <taxon>Terebellida</taxon>
        <taxon>Terebelliformia</taxon>
        <taxon>Alvinellidae</taxon>
        <taxon>Paralvinella</taxon>
    </lineage>
</organism>
<reference evidence="2" key="1">
    <citation type="journal article" date="2023" name="Mol. Biol. Evol.">
        <title>Third-Generation Sequencing Reveals the Adaptive Role of the Epigenome in Three Deep-Sea Polychaetes.</title>
        <authorList>
            <person name="Perez M."/>
            <person name="Aroh O."/>
            <person name="Sun Y."/>
            <person name="Lan Y."/>
            <person name="Juniper S.K."/>
            <person name="Young C.R."/>
            <person name="Angers B."/>
            <person name="Qian P.Y."/>
        </authorList>
    </citation>
    <scope>NUCLEOTIDE SEQUENCE</scope>
    <source>
        <strain evidence="2">P08H-3</strain>
    </source>
</reference>
<keyword evidence="3" id="KW-1185">Reference proteome</keyword>
<comment type="caution">
    <text evidence="2">The sequence shown here is derived from an EMBL/GenBank/DDBJ whole genome shotgun (WGS) entry which is preliminary data.</text>
</comment>
<feature type="region of interest" description="Disordered" evidence="1">
    <location>
        <begin position="47"/>
        <end position="77"/>
    </location>
</feature>
<evidence type="ECO:0000256" key="1">
    <source>
        <dbReference type="SAM" id="MobiDB-lite"/>
    </source>
</evidence>
<dbReference type="AlphaFoldDB" id="A0AAD9K9I3"/>
<evidence type="ECO:0000313" key="3">
    <source>
        <dbReference type="Proteomes" id="UP001208570"/>
    </source>
</evidence>
<proteinExistence type="predicted"/>
<dbReference type="EMBL" id="JAODUP010000032">
    <property type="protein sequence ID" value="KAK2167031.1"/>
    <property type="molecule type" value="Genomic_DNA"/>
</dbReference>
<sequence>MNIIRLLLHPDPECRATVKDVEKDGWVTQPIDINLYSWEQVLPNCEFNGNTASDNRDDTKEEPRGIQSGDIGGHHSDDIYLAEMDLDESFKLDLNLTPRSERDSESSALEREYKRFLDEEMSAVDDLFSDHSCQQSPNNTHSSC</sequence>
<feature type="compositionally biased region" description="Basic and acidic residues" evidence="1">
    <location>
        <begin position="54"/>
        <end position="64"/>
    </location>
</feature>
<feature type="compositionally biased region" description="Basic and acidic residues" evidence="1">
    <location>
        <begin position="99"/>
        <end position="113"/>
    </location>
</feature>
<evidence type="ECO:0000313" key="2">
    <source>
        <dbReference type="EMBL" id="KAK2167031.1"/>
    </source>
</evidence>
<feature type="region of interest" description="Disordered" evidence="1">
    <location>
        <begin position="94"/>
        <end position="113"/>
    </location>
</feature>
<name>A0AAD9K9I3_9ANNE</name>
<protein>
    <submittedName>
        <fullName evidence="2">Uncharacterized protein</fullName>
    </submittedName>
</protein>
<gene>
    <name evidence="2" type="ORF">LSH36_32g05003</name>
</gene>
<dbReference type="Proteomes" id="UP001208570">
    <property type="component" value="Unassembled WGS sequence"/>
</dbReference>
<accession>A0AAD9K9I3</accession>